<dbReference type="InParanoid" id="A0A7E5VQ44"/>
<dbReference type="Gene3D" id="3.80.10.10">
    <property type="entry name" value="Ribonuclease Inhibitor"/>
    <property type="match status" value="1"/>
</dbReference>
<dbReference type="InterPro" id="IPR032675">
    <property type="entry name" value="LRR_dom_sf"/>
</dbReference>
<gene>
    <name evidence="2" type="primary">LOC113495643</name>
</gene>
<dbReference type="RefSeq" id="XP_026730286.1">
    <property type="nucleotide sequence ID" value="XM_026874485.1"/>
</dbReference>
<dbReference type="Proteomes" id="UP000322000">
    <property type="component" value="Chromosome 7"/>
</dbReference>
<dbReference type="OrthoDB" id="9974792at2759"/>
<evidence type="ECO:0000313" key="1">
    <source>
        <dbReference type="Proteomes" id="UP000322000"/>
    </source>
</evidence>
<proteinExistence type="predicted"/>
<keyword evidence="1" id="KW-1185">Reference proteome</keyword>
<organism evidence="1 2">
    <name type="scientific">Trichoplusia ni</name>
    <name type="common">Cabbage looper</name>
    <dbReference type="NCBI Taxonomy" id="7111"/>
    <lineage>
        <taxon>Eukaryota</taxon>
        <taxon>Metazoa</taxon>
        <taxon>Ecdysozoa</taxon>
        <taxon>Arthropoda</taxon>
        <taxon>Hexapoda</taxon>
        <taxon>Insecta</taxon>
        <taxon>Pterygota</taxon>
        <taxon>Neoptera</taxon>
        <taxon>Endopterygota</taxon>
        <taxon>Lepidoptera</taxon>
        <taxon>Glossata</taxon>
        <taxon>Ditrysia</taxon>
        <taxon>Noctuoidea</taxon>
        <taxon>Noctuidae</taxon>
        <taxon>Plusiinae</taxon>
        <taxon>Trichoplusia</taxon>
    </lineage>
</organism>
<sequence>MSKNMDIIGKASDFEIKRSTGKKKSEEDCKCIKVIGHLESVQWQLTPRDYRPSPGPLRIGDWSENPYIWLHYVESSDGILAPDDVLLHRDSRYYDINEVQRYFMANEHCEQVLFTYQYPYTKMPTPFGNYLWRVTTAYKLHSHQHRRQIQSALEITLKKILVAQLQMTRIIIPDRLLKVDRLDCFRRKTFFSLVYRIISFQDRLQLVSFENLGCKRLEGVSLIQTLACFNAETVKYLFLWRFVLPNENPILINYSYITGSGQYIPRPDSKNTFIRSLGELRNLRLLAIEYTYIADGTGVALLSLLHILKRPHFRLQLMCREYQIPGRADPALGVGGYDIPDTAWRRVTTSCPDLYLLMAFFRSRNYDDIRRFLTPSMPLREIHLQFGIDLRDQQRQDSDLSCFIRYLSYRYVDTLVTLSIHQWRFVTFPLRRMLELVPRLVRFYYVGRVKDEEDLRSLFSFIACGVCDRLQQVKIQVEDDEETRVYWKKAIATLTEEFKDIFKLFNIKFNLVIYEH</sequence>
<dbReference type="AlphaFoldDB" id="A0A7E5VQ44"/>
<protein>
    <submittedName>
        <fullName evidence="2">Uncharacterized protein LOC113495643</fullName>
    </submittedName>
</protein>
<evidence type="ECO:0000313" key="2">
    <source>
        <dbReference type="RefSeq" id="XP_026730286.1"/>
    </source>
</evidence>
<reference evidence="2" key="1">
    <citation type="submission" date="2025-08" db="UniProtKB">
        <authorList>
            <consortium name="RefSeq"/>
        </authorList>
    </citation>
    <scope>IDENTIFICATION</scope>
</reference>
<dbReference type="KEGG" id="tnl:113495643"/>
<name>A0A7E5VQ44_TRINI</name>
<accession>A0A7E5VQ44</accession>
<dbReference type="GeneID" id="113495643"/>